<accession>L9KXB2</accession>
<protein>
    <submittedName>
        <fullName evidence="1">Uncharacterized protein</fullName>
    </submittedName>
</protein>
<evidence type="ECO:0000313" key="1">
    <source>
        <dbReference type="EMBL" id="ELW67550.1"/>
    </source>
</evidence>
<dbReference type="EMBL" id="KB320607">
    <property type="protein sequence ID" value="ELW67550.1"/>
    <property type="molecule type" value="Genomic_DNA"/>
</dbReference>
<reference evidence="2" key="2">
    <citation type="journal article" date="2013" name="Nat. Commun.">
        <title>Genome of the Chinese tree shrew.</title>
        <authorList>
            <person name="Fan Y."/>
            <person name="Huang Z.Y."/>
            <person name="Cao C.C."/>
            <person name="Chen C.S."/>
            <person name="Chen Y.X."/>
            <person name="Fan D.D."/>
            <person name="He J."/>
            <person name="Hou H.L."/>
            <person name="Hu L."/>
            <person name="Hu X.T."/>
            <person name="Jiang X.T."/>
            <person name="Lai R."/>
            <person name="Lang Y.S."/>
            <person name="Liang B."/>
            <person name="Liao S.G."/>
            <person name="Mu D."/>
            <person name="Ma Y.Y."/>
            <person name="Niu Y.Y."/>
            <person name="Sun X.Q."/>
            <person name="Xia J.Q."/>
            <person name="Xiao J."/>
            <person name="Xiong Z.Q."/>
            <person name="Xu L."/>
            <person name="Yang L."/>
            <person name="Zhang Y."/>
            <person name="Zhao W."/>
            <person name="Zhao X.D."/>
            <person name="Zheng Y.T."/>
            <person name="Zhou J.M."/>
            <person name="Zhu Y.B."/>
            <person name="Zhang G.J."/>
            <person name="Wang J."/>
            <person name="Yao Y.G."/>
        </authorList>
    </citation>
    <scope>NUCLEOTIDE SEQUENCE [LARGE SCALE GENOMIC DNA]</scope>
</reference>
<proteinExistence type="predicted"/>
<dbReference type="InParanoid" id="L9KXB2"/>
<reference evidence="2" key="1">
    <citation type="submission" date="2012-07" db="EMBL/GenBank/DDBJ databases">
        <title>Genome of the Chinese tree shrew, a rising model animal genetically related to primates.</title>
        <authorList>
            <person name="Zhang G."/>
            <person name="Fan Y."/>
            <person name="Yao Y."/>
            <person name="Huang Z."/>
        </authorList>
    </citation>
    <scope>NUCLEOTIDE SEQUENCE [LARGE SCALE GENOMIC DNA]</scope>
</reference>
<dbReference type="AlphaFoldDB" id="L9KXB2"/>
<keyword evidence="2" id="KW-1185">Reference proteome</keyword>
<name>L9KXB2_TUPCH</name>
<organism evidence="1 2">
    <name type="scientific">Tupaia chinensis</name>
    <name type="common">Chinese tree shrew</name>
    <name type="synonym">Tupaia belangeri chinensis</name>
    <dbReference type="NCBI Taxonomy" id="246437"/>
    <lineage>
        <taxon>Eukaryota</taxon>
        <taxon>Metazoa</taxon>
        <taxon>Chordata</taxon>
        <taxon>Craniata</taxon>
        <taxon>Vertebrata</taxon>
        <taxon>Euteleostomi</taxon>
        <taxon>Mammalia</taxon>
        <taxon>Eutheria</taxon>
        <taxon>Euarchontoglires</taxon>
        <taxon>Scandentia</taxon>
        <taxon>Tupaiidae</taxon>
        <taxon>Tupaia</taxon>
    </lineage>
</organism>
<sequence length="167" mass="18163">MQHNRKAGNSPSHTGKRAFLLDEQEAAGQLVGASGPISQTQRVRQEDLANTSTCWGGRKRAFSSVPRLVSLNTLPGEESPRWMELEAAVTDAMRALKIHELVADSSVSTSVNNGTIRTTSQSSVALSSHLDAVKISLVLCFLLPPYRSCLPQGLFPHNHQAVFTKQK</sequence>
<dbReference type="Proteomes" id="UP000011518">
    <property type="component" value="Unassembled WGS sequence"/>
</dbReference>
<evidence type="ECO:0000313" key="2">
    <source>
        <dbReference type="Proteomes" id="UP000011518"/>
    </source>
</evidence>
<gene>
    <name evidence="1" type="ORF">TREES_T100020392</name>
</gene>